<evidence type="ECO:0000313" key="2">
    <source>
        <dbReference type="EMBL" id="KWT64212.1"/>
    </source>
</evidence>
<proteinExistence type="predicted"/>
<dbReference type="Proteomes" id="UP000059074">
    <property type="component" value="Unassembled WGS sequence"/>
</dbReference>
<accession>A0A120CT74</accession>
<protein>
    <submittedName>
        <fullName evidence="2">Signal transduction protein</fullName>
    </submittedName>
</protein>
<feature type="domain" description="GAF" evidence="1">
    <location>
        <begin position="18"/>
        <end position="136"/>
    </location>
</feature>
<dbReference type="SUPFAM" id="SSF55781">
    <property type="entry name" value="GAF domain-like"/>
    <property type="match status" value="1"/>
</dbReference>
<dbReference type="EMBL" id="LMTR01000094">
    <property type="protein sequence ID" value="KWT64212.1"/>
    <property type="molecule type" value="Genomic_DNA"/>
</dbReference>
<reference evidence="2 3" key="1">
    <citation type="submission" date="2015-10" db="EMBL/GenBank/DDBJ databases">
        <title>Transcriptomic analysis of a linuron degrading triple-species bacterial consortium.</title>
        <authorList>
            <person name="Albers P."/>
        </authorList>
    </citation>
    <scope>NUCLEOTIDE SEQUENCE [LARGE SCALE GENOMIC DNA]</scope>
    <source>
        <strain evidence="2 3">WDL6</strain>
    </source>
</reference>
<evidence type="ECO:0000259" key="1">
    <source>
        <dbReference type="Pfam" id="PF13185"/>
    </source>
</evidence>
<dbReference type="PATRIC" id="fig|121290.4.peg.1836"/>
<gene>
    <name evidence="2" type="ORF">APY04_3476</name>
</gene>
<dbReference type="STRING" id="121290.APY04_3476"/>
<dbReference type="InterPro" id="IPR003018">
    <property type="entry name" value="GAF"/>
</dbReference>
<dbReference type="Pfam" id="PF13185">
    <property type="entry name" value="GAF_2"/>
    <property type="match status" value="1"/>
</dbReference>
<comment type="caution">
    <text evidence="2">The sequence shown here is derived from an EMBL/GenBank/DDBJ whole genome shotgun (WGS) entry which is preliminary data.</text>
</comment>
<keyword evidence="3" id="KW-1185">Reference proteome</keyword>
<name>A0A120CT74_HYPSL</name>
<evidence type="ECO:0000313" key="3">
    <source>
        <dbReference type="Proteomes" id="UP000059074"/>
    </source>
</evidence>
<organism evidence="2 3">
    <name type="scientific">Hyphomicrobium sulfonivorans</name>
    <dbReference type="NCBI Taxonomy" id="121290"/>
    <lineage>
        <taxon>Bacteria</taxon>
        <taxon>Pseudomonadati</taxon>
        <taxon>Pseudomonadota</taxon>
        <taxon>Alphaproteobacteria</taxon>
        <taxon>Hyphomicrobiales</taxon>
        <taxon>Hyphomicrobiaceae</taxon>
        <taxon>Hyphomicrobium</taxon>
    </lineage>
</organism>
<dbReference type="AlphaFoldDB" id="A0A120CT74"/>
<dbReference type="RefSeq" id="WP_068465189.1">
    <property type="nucleotide sequence ID" value="NZ_JAEFBX010000002.1"/>
</dbReference>
<sequence length="146" mass="14933">MSTEAAATSNPLDNNLARIIGEFAADSGTIHFIADDGLLHLAAASAGMPEQVLAIIRTIPVGKGMAGLAVERAQPVDACNIQTDTSGDVRPGAKATGLAGSIVVPIFNGETVVGALGVANRSERVFTADEIARLQEEGRKLAALRG</sequence>
<dbReference type="InterPro" id="IPR029016">
    <property type="entry name" value="GAF-like_dom_sf"/>
</dbReference>
<dbReference type="Gene3D" id="3.30.450.40">
    <property type="match status" value="1"/>
</dbReference>